<name>A0A2A9HJC9_TEPT2</name>
<dbReference type="UniPathway" id="UPA00074">
    <property type="reaction ID" value="UER00128"/>
</dbReference>
<dbReference type="PANTHER" id="PTHR34696">
    <property type="entry name" value="PHOSPHORIBOSYLFORMYLGLYCINAMIDINE SYNTHASE SUBUNIT PURS"/>
    <property type="match status" value="1"/>
</dbReference>
<comment type="caution">
    <text evidence="8">The sequence shown here is derived from an EMBL/GenBank/DDBJ whole genome shotgun (WGS) entry which is preliminary data.</text>
</comment>
<accession>A0A2A9HJC9</accession>
<dbReference type="NCBIfam" id="NF004630">
    <property type="entry name" value="PRK05974.1"/>
    <property type="match status" value="1"/>
</dbReference>
<dbReference type="HAMAP" id="MF_01926">
    <property type="entry name" value="PurS"/>
    <property type="match status" value="1"/>
</dbReference>
<comment type="subunit">
    <text evidence="6">Part of the FGAM synthase complex composed of 1 PurL, 1 PurQ and 2 PurS subunits.</text>
</comment>
<evidence type="ECO:0000256" key="2">
    <source>
        <dbReference type="ARBA" id="ARBA00022598"/>
    </source>
</evidence>
<protein>
    <recommendedName>
        <fullName evidence="6">Phosphoribosylformylglycinamidine synthase subunit PurS</fullName>
        <shortName evidence="6">FGAM synthase</shortName>
        <ecNumber evidence="6">6.3.5.3</ecNumber>
    </recommendedName>
    <alternativeName>
        <fullName evidence="6">Formylglycinamide ribonucleotide amidotransferase subunit III</fullName>
        <shortName evidence="6">FGAR amidotransferase III</shortName>
        <shortName evidence="6">FGAR-AT III</shortName>
    </alternativeName>
    <alternativeName>
        <fullName evidence="6">Phosphoribosylformylglycinamidine synthase subunit III</fullName>
    </alternativeName>
</protein>
<evidence type="ECO:0000256" key="1">
    <source>
        <dbReference type="ARBA" id="ARBA00022490"/>
    </source>
</evidence>
<comment type="subcellular location">
    <subcellularLocation>
        <location evidence="6">Cytoplasm</location>
    </subcellularLocation>
</comment>
<comment type="catalytic activity">
    <reaction evidence="6">
        <text>N(2)-formyl-N(1)-(5-phospho-beta-D-ribosyl)glycinamide + L-glutamine + ATP + H2O = 2-formamido-N(1)-(5-O-phospho-beta-D-ribosyl)acetamidine + L-glutamate + ADP + phosphate + H(+)</text>
        <dbReference type="Rhea" id="RHEA:17129"/>
        <dbReference type="ChEBI" id="CHEBI:15377"/>
        <dbReference type="ChEBI" id="CHEBI:15378"/>
        <dbReference type="ChEBI" id="CHEBI:29985"/>
        <dbReference type="ChEBI" id="CHEBI:30616"/>
        <dbReference type="ChEBI" id="CHEBI:43474"/>
        <dbReference type="ChEBI" id="CHEBI:58359"/>
        <dbReference type="ChEBI" id="CHEBI:147286"/>
        <dbReference type="ChEBI" id="CHEBI:147287"/>
        <dbReference type="ChEBI" id="CHEBI:456216"/>
        <dbReference type="EC" id="6.3.5.3"/>
    </reaction>
</comment>
<dbReference type="Gene3D" id="3.30.1280.10">
    <property type="entry name" value="Phosphoribosylformylglycinamidine synthase subunit PurS"/>
    <property type="match status" value="1"/>
</dbReference>
<comment type="pathway">
    <text evidence="6">Purine metabolism; IMP biosynthesis via de novo pathway; 5-amino-1-(5-phospho-D-ribosyl)imidazole from N(2)-formyl-N(1)-(5-phospho-D-ribosyl)glycinamide: step 1/2.</text>
</comment>
<dbReference type="GO" id="GO:0004642">
    <property type="term" value="F:phosphoribosylformylglycinamidine synthase activity"/>
    <property type="evidence" value="ECO:0007669"/>
    <property type="project" value="UniProtKB-UniRule"/>
</dbReference>
<dbReference type="InterPro" id="IPR003850">
    <property type="entry name" value="PurS"/>
</dbReference>
<dbReference type="SUPFAM" id="SSF82697">
    <property type="entry name" value="PurS-like"/>
    <property type="match status" value="1"/>
</dbReference>
<evidence type="ECO:0000256" key="7">
    <source>
        <dbReference type="SAM" id="MobiDB-lite"/>
    </source>
</evidence>
<feature type="region of interest" description="Disordered" evidence="7">
    <location>
        <begin position="1"/>
        <end position="30"/>
    </location>
</feature>
<dbReference type="Pfam" id="PF02700">
    <property type="entry name" value="PurS"/>
    <property type="match status" value="1"/>
</dbReference>
<organism evidence="8 9">
    <name type="scientific">Tepidiforma thermophila (strain KCTC 52669 / CGMCC 1.13589 / G233)</name>
    <dbReference type="NCBI Taxonomy" id="2761530"/>
    <lineage>
        <taxon>Bacteria</taxon>
        <taxon>Bacillati</taxon>
        <taxon>Chloroflexota</taxon>
        <taxon>Tepidiformia</taxon>
        <taxon>Tepidiformales</taxon>
        <taxon>Tepidiformaceae</taxon>
        <taxon>Tepidiforma</taxon>
    </lineage>
</organism>
<dbReference type="AlphaFoldDB" id="A0A2A9HJC9"/>
<keyword evidence="2 6" id="KW-0436">Ligase</keyword>
<dbReference type="PANTHER" id="PTHR34696:SF1">
    <property type="entry name" value="PHOSPHORIBOSYLFORMYLGLYCINAMIDINE SYNTHASE SUBUNIT PURS"/>
    <property type="match status" value="1"/>
</dbReference>
<evidence type="ECO:0000313" key="9">
    <source>
        <dbReference type="Proteomes" id="UP000223071"/>
    </source>
</evidence>
<dbReference type="Proteomes" id="UP000223071">
    <property type="component" value="Unassembled WGS sequence"/>
</dbReference>
<gene>
    <name evidence="6" type="primary">purS</name>
    <name evidence="8" type="ORF">A9A59_2212</name>
</gene>
<sequence length="115" mass="12550">MTRKDGKTKGQEPGKKEKGQKAKHEQGAEAPREFLARVYVSLKPTVNDPEGLAIANALGSLGFGTVQGVRSGKYFQVRLAAEDAKAAAEQVDQMCSRLLANPVIETYEFELEKAR</sequence>
<dbReference type="GO" id="GO:0006189">
    <property type="term" value="P:'de novo' IMP biosynthetic process"/>
    <property type="evidence" value="ECO:0007669"/>
    <property type="project" value="UniProtKB-UniRule"/>
</dbReference>
<evidence type="ECO:0000313" key="8">
    <source>
        <dbReference type="EMBL" id="PFG74959.1"/>
    </source>
</evidence>
<comment type="similarity">
    <text evidence="6">Belongs to the PurS family.</text>
</comment>
<keyword evidence="4 6" id="KW-0658">Purine biosynthesis</keyword>
<reference evidence="8 9" key="1">
    <citation type="submission" date="2017-09" db="EMBL/GenBank/DDBJ databases">
        <title>Sequencing the genomes of two abundant thermophiles in Great Basin hot springs: Thermocrinis jamiesonii and novel Chloroflexi Thermoflexus hugenholtzii.</title>
        <authorList>
            <person name="Hedlund B."/>
        </authorList>
    </citation>
    <scope>NUCLEOTIDE SEQUENCE [LARGE SCALE GENOMIC DNA]</scope>
    <source>
        <strain evidence="8 9">G233</strain>
    </source>
</reference>
<dbReference type="EMBL" id="PDJQ01000001">
    <property type="protein sequence ID" value="PFG74959.1"/>
    <property type="molecule type" value="Genomic_DNA"/>
</dbReference>
<keyword evidence="5 6" id="KW-0067">ATP-binding</keyword>
<dbReference type="InterPro" id="IPR036604">
    <property type="entry name" value="PurS-like_sf"/>
</dbReference>
<dbReference type="EC" id="6.3.5.3" evidence="6"/>
<keyword evidence="3 6" id="KW-0547">Nucleotide-binding</keyword>
<dbReference type="GO" id="GO:0005737">
    <property type="term" value="C:cytoplasm"/>
    <property type="evidence" value="ECO:0007669"/>
    <property type="project" value="UniProtKB-SubCell"/>
</dbReference>
<dbReference type="NCBIfam" id="TIGR00302">
    <property type="entry name" value="phosphoribosylformylglycinamidine synthase subunit PurS"/>
    <property type="match status" value="1"/>
</dbReference>
<evidence type="ECO:0000256" key="4">
    <source>
        <dbReference type="ARBA" id="ARBA00022755"/>
    </source>
</evidence>
<comment type="function">
    <text evidence="6">Part of the phosphoribosylformylglycinamidine synthase complex involved in the purines biosynthetic pathway. Catalyzes the ATP-dependent conversion of formylglycinamide ribonucleotide (FGAR) and glutamine to yield formylglycinamidine ribonucleotide (FGAM) and glutamate. The FGAM synthase complex is composed of three subunits. PurQ produces an ammonia molecule by converting glutamine to glutamate. PurL transfers the ammonia molecule to FGAR to form FGAM in an ATP-dependent manner. PurS interacts with PurQ and PurL and is thought to assist in the transfer of the ammonia molecule from PurQ to PurL.</text>
</comment>
<keyword evidence="1 6" id="KW-0963">Cytoplasm</keyword>
<dbReference type="RefSeq" id="WP_278286888.1">
    <property type="nucleotide sequence ID" value="NZ_PDJQ01000001.1"/>
</dbReference>
<evidence type="ECO:0000256" key="5">
    <source>
        <dbReference type="ARBA" id="ARBA00022840"/>
    </source>
</evidence>
<evidence type="ECO:0000256" key="3">
    <source>
        <dbReference type="ARBA" id="ARBA00022741"/>
    </source>
</evidence>
<dbReference type="GO" id="GO:0005524">
    <property type="term" value="F:ATP binding"/>
    <property type="evidence" value="ECO:0007669"/>
    <property type="project" value="UniProtKB-UniRule"/>
</dbReference>
<proteinExistence type="inferred from homology"/>
<evidence type="ECO:0000256" key="6">
    <source>
        <dbReference type="HAMAP-Rule" id="MF_01926"/>
    </source>
</evidence>
<keyword evidence="9" id="KW-1185">Reference proteome</keyword>